<dbReference type="InterPro" id="IPR032675">
    <property type="entry name" value="LRR_dom_sf"/>
</dbReference>
<keyword evidence="4" id="KW-1185">Reference proteome</keyword>
<accession>I0YRG9</accession>
<reference evidence="3 4" key="1">
    <citation type="journal article" date="2012" name="Genome Biol.">
        <title>The genome of the polar eukaryotic microalga coccomyxa subellipsoidea reveals traits of cold adaptation.</title>
        <authorList>
            <person name="Blanc G."/>
            <person name="Agarkova I."/>
            <person name="Grimwood J."/>
            <person name="Kuo A."/>
            <person name="Brueggeman A."/>
            <person name="Dunigan D."/>
            <person name="Gurnon J."/>
            <person name="Ladunga I."/>
            <person name="Lindquist E."/>
            <person name="Lucas S."/>
            <person name="Pangilinan J."/>
            <person name="Proschold T."/>
            <person name="Salamov A."/>
            <person name="Schmutz J."/>
            <person name="Weeks D."/>
            <person name="Yamada T."/>
            <person name="Claverie J.M."/>
            <person name="Grigoriev I."/>
            <person name="Van Etten J."/>
            <person name="Lomsadze A."/>
            <person name="Borodovsky M."/>
        </authorList>
    </citation>
    <scope>NUCLEOTIDE SEQUENCE [LARGE SCALE GENOMIC DNA]</scope>
    <source>
        <strain evidence="3 4">C-169</strain>
    </source>
</reference>
<dbReference type="RefSeq" id="XP_005645532.1">
    <property type="nucleotide sequence ID" value="XM_005645475.1"/>
</dbReference>
<organism evidence="3 4">
    <name type="scientific">Coccomyxa subellipsoidea (strain C-169)</name>
    <name type="common">Green microalga</name>
    <dbReference type="NCBI Taxonomy" id="574566"/>
    <lineage>
        <taxon>Eukaryota</taxon>
        <taxon>Viridiplantae</taxon>
        <taxon>Chlorophyta</taxon>
        <taxon>core chlorophytes</taxon>
        <taxon>Trebouxiophyceae</taxon>
        <taxon>Trebouxiophyceae incertae sedis</taxon>
        <taxon>Coccomyxaceae</taxon>
        <taxon>Coccomyxa</taxon>
        <taxon>Coccomyxa subellipsoidea</taxon>
    </lineage>
</organism>
<dbReference type="Proteomes" id="UP000007264">
    <property type="component" value="Unassembled WGS sequence"/>
</dbReference>
<dbReference type="Gene3D" id="3.80.10.10">
    <property type="entry name" value="Ribonuclease Inhibitor"/>
    <property type="match status" value="1"/>
</dbReference>
<feature type="region of interest" description="Disordered" evidence="2">
    <location>
        <begin position="358"/>
        <end position="401"/>
    </location>
</feature>
<protein>
    <submittedName>
        <fullName evidence="3">Uncharacterized protein</fullName>
    </submittedName>
</protein>
<gene>
    <name evidence="3" type="ORF">COCSUDRAFT_56911</name>
</gene>
<evidence type="ECO:0000313" key="3">
    <source>
        <dbReference type="EMBL" id="EIE20988.1"/>
    </source>
</evidence>
<evidence type="ECO:0000256" key="2">
    <source>
        <dbReference type="SAM" id="MobiDB-lite"/>
    </source>
</evidence>
<comment type="caution">
    <text evidence="3">The sequence shown here is derived from an EMBL/GenBank/DDBJ whole genome shotgun (WGS) entry which is preliminary data.</text>
</comment>
<evidence type="ECO:0000313" key="4">
    <source>
        <dbReference type="Proteomes" id="UP000007264"/>
    </source>
</evidence>
<dbReference type="GO" id="GO:0005930">
    <property type="term" value="C:axoneme"/>
    <property type="evidence" value="ECO:0007669"/>
    <property type="project" value="UniProtKB-SubCell"/>
</dbReference>
<name>I0YRG9_COCSC</name>
<feature type="compositionally biased region" description="Acidic residues" evidence="2">
    <location>
        <begin position="370"/>
        <end position="401"/>
    </location>
</feature>
<evidence type="ECO:0000256" key="1">
    <source>
        <dbReference type="ARBA" id="ARBA00004430"/>
    </source>
</evidence>
<dbReference type="EMBL" id="AGSI01000013">
    <property type="protein sequence ID" value="EIE20988.1"/>
    <property type="molecule type" value="Genomic_DNA"/>
</dbReference>
<dbReference type="KEGG" id="csl:COCSUDRAFT_56911"/>
<proteinExistence type="predicted"/>
<dbReference type="OrthoDB" id="10459350at2759"/>
<sequence>MLDCPLGMMAAATAPEAQQPAHAQLLQIATNSSDPDLAPWLCWLLAGAQKLAAAELNIPCIPPGLPAMPNLAHLILRCQRTCLADIQSALQAAPNLETLLLGQDWCWEEPSTDDSTAWDVIVPLRLRHLSLENICPSSLSLPAGCTVSFSGQLRRLEGMFGAAGWKLRGGCLKMLDAFGFCHGGLAFKYPNVAANLGTVEVLRLRESPFCTVSSSAEEWTLGPLPAESTACITTLHISAQDVAVIVLLWPALRHVKLDAHMTLSLDYEDVEASAAALESFEYSDNVKERAGLKRFQSVLAAQGRRIVSKGRGYKAPKAMEQPADGVTDVSELCCCGCCTGCLFGAGALPDARSVREIVPLRSDGHQGESDFSDEDEESEDEGDYEEEGSEDEYSDESDEDM</sequence>
<comment type="subcellular location">
    <subcellularLocation>
        <location evidence="1">Cytoplasm</location>
        <location evidence="1">Cytoskeleton</location>
        <location evidence="1">Cilium axoneme</location>
    </subcellularLocation>
</comment>
<dbReference type="GeneID" id="17038986"/>
<dbReference type="AlphaFoldDB" id="I0YRG9"/>